<gene>
    <name evidence="6" type="primary">LOC114343836</name>
</gene>
<keyword evidence="3" id="KW-0472">Membrane</keyword>
<dbReference type="AlphaFoldDB" id="A0A6P7GKP0"/>
<dbReference type="Pfam" id="PF01145">
    <property type="entry name" value="Band_7"/>
    <property type="match status" value="1"/>
</dbReference>
<sequence>MTWGFVTCGPNEALVISGCCYSKPLLVPGGRAFVWPSIQKIQRISLNTMTLIVDSPTVYTSQGVPISVTGIAQVSLLFLCRLQRIVHFITILRNYSHIEKRKYVYWHSNKINILMKNIFSSRNSMERGATLFTSSRRQREIYNSEKKRGHDHSDGACPLEYRGYTTSVGGSNF</sequence>
<dbReference type="InterPro" id="IPR036013">
    <property type="entry name" value="Band_7/SPFH_dom_sf"/>
</dbReference>
<evidence type="ECO:0000256" key="2">
    <source>
        <dbReference type="ARBA" id="ARBA00007161"/>
    </source>
</evidence>
<accession>A0A6P7GKP0</accession>
<dbReference type="InParanoid" id="A0A6P7GKP0"/>
<dbReference type="GO" id="GO:0002090">
    <property type="term" value="P:regulation of receptor internalization"/>
    <property type="evidence" value="ECO:0007669"/>
    <property type="project" value="TreeGrafter"/>
</dbReference>
<comment type="similarity">
    <text evidence="2 4">Belongs to the band 7/mec-2 family. Flotillin subfamily.</text>
</comment>
<evidence type="ECO:0000256" key="4">
    <source>
        <dbReference type="RuleBase" id="RU366054"/>
    </source>
</evidence>
<proteinExistence type="inferred from homology"/>
<dbReference type="PANTHER" id="PTHR13806:SF46">
    <property type="entry name" value="FLOTILLIN-1-RELATED"/>
    <property type="match status" value="1"/>
</dbReference>
<dbReference type="GO" id="GO:0016600">
    <property type="term" value="C:flotillin complex"/>
    <property type="evidence" value="ECO:0007669"/>
    <property type="project" value="TreeGrafter"/>
</dbReference>
<dbReference type="GO" id="GO:0002020">
    <property type="term" value="F:protease binding"/>
    <property type="evidence" value="ECO:0007669"/>
    <property type="project" value="TreeGrafter"/>
</dbReference>
<dbReference type="GO" id="GO:0031410">
    <property type="term" value="C:cytoplasmic vesicle"/>
    <property type="evidence" value="ECO:0007669"/>
    <property type="project" value="TreeGrafter"/>
</dbReference>
<dbReference type="SUPFAM" id="SSF117892">
    <property type="entry name" value="Band 7/SPFH domain"/>
    <property type="match status" value="1"/>
</dbReference>
<dbReference type="InterPro" id="IPR027705">
    <property type="entry name" value="Flotillin_fam"/>
</dbReference>
<evidence type="ECO:0000256" key="3">
    <source>
        <dbReference type="ARBA" id="ARBA00023136"/>
    </source>
</evidence>
<name>A0A6P7GKP0_DIAVI</name>
<feature type="non-terminal residue" evidence="6">
    <location>
        <position position="173"/>
    </location>
</feature>
<dbReference type="GO" id="GO:0070528">
    <property type="term" value="P:protein kinase C signaling"/>
    <property type="evidence" value="ECO:0007669"/>
    <property type="project" value="TreeGrafter"/>
</dbReference>
<evidence type="ECO:0000313" key="6">
    <source>
        <dbReference type="RefSeq" id="XP_028150481.1"/>
    </source>
</evidence>
<dbReference type="GO" id="GO:2000049">
    <property type="term" value="P:positive regulation of cell-cell adhesion mediated by cadherin"/>
    <property type="evidence" value="ECO:0007669"/>
    <property type="project" value="TreeGrafter"/>
</dbReference>
<reference evidence="6" key="1">
    <citation type="submission" date="2025-08" db="UniProtKB">
        <authorList>
            <consortium name="RefSeq"/>
        </authorList>
    </citation>
    <scope>IDENTIFICATION</scope>
    <source>
        <tissue evidence="6">Whole insect</tissue>
    </source>
</reference>
<dbReference type="RefSeq" id="XP_028150481.1">
    <property type="nucleotide sequence ID" value="XM_028294680.1"/>
</dbReference>
<dbReference type="InterPro" id="IPR001107">
    <property type="entry name" value="Band_7"/>
</dbReference>
<protein>
    <submittedName>
        <fullName evidence="6">Uncharacterized protein LOC114343836</fullName>
    </submittedName>
</protein>
<comment type="subcellular location">
    <subcellularLocation>
        <location evidence="1">Membrane</location>
    </subcellularLocation>
</comment>
<dbReference type="PANTHER" id="PTHR13806">
    <property type="entry name" value="FLOTILLIN-RELATED"/>
    <property type="match status" value="1"/>
</dbReference>
<dbReference type="GO" id="GO:1901890">
    <property type="term" value="P:positive regulation of cell junction assembly"/>
    <property type="evidence" value="ECO:0007669"/>
    <property type="project" value="TreeGrafter"/>
</dbReference>
<dbReference type="GO" id="GO:0045807">
    <property type="term" value="P:positive regulation of endocytosis"/>
    <property type="evidence" value="ECO:0007669"/>
    <property type="project" value="TreeGrafter"/>
</dbReference>
<organism evidence="6">
    <name type="scientific">Diabrotica virgifera virgifera</name>
    <name type="common">western corn rootworm</name>
    <dbReference type="NCBI Taxonomy" id="50390"/>
    <lineage>
        <taxon>Eukaryota</taxon>
        <taxon>Metazoa</taxon>
        <taxon>Ecdysozoa</taxon>
        <taxon>Arthropoda</taxon>
        <taxon>Hexapoda</taxon>
        <taxon>Insecta</taxon>
        <taxon>Pterygota</taxon>
        <taxon>Neoptera</taxon>
        <taxon>Endopterygota</taxon>
        <taxon>Coleoptera</taxon>
        <taxon>Polyphaga</taxon>
        <taxon>Cucujiformia</taxon>
        <taxon>Chrysomeloidea</taxon>
        <taxon>Chrysomelidae</taxon>
        <taxon>Galerucinae</taxon>
        <taxon>Diabroticina</taxon>
        <taxon>Diabroticites</taxon>
        <taxon>Diabrotica</taxon>
    </lineage>
</organism>
<evidence type="ECO:0000256" key="1">
    <source>
        <dbReference type="ARBA" id="ARBA00004370"/>
    </source>
</evidence>
<dbReference type="GO" id="GO:0072659">
    <property type="term" value="P:protein localization to plasma membrane"/>
    <property type="evidence" value="ECO:0007669"/>
    <property type="project" value="TreeGrafter"/>
</dbReference>
<evidence type="ECO:0000259" key="5">
    <source>
        <dbReference type="Pfam" id="PF01145"/>
    </source>
</evidence>
<dbReference type="Gene3D" id="3.30.479.30">
    <property type="entry name" value="Band 7 domain"/>
    <property type="match status" value="1"/>
</dbReference>
<feature type="domain" description="Band 7" evidence="5">
    <location>
        <begin position="9"/>
        <end position="81"/>
    </location>
</feature>